<keyword evidence="6" id="KW-1185">Reference proteome</keyword>
<proteinExistence type="predicted"/>
<evidence type="ECO:0000313" key="3">
    <source>
        <dbReference type="EMBL" id="MBV3383790.1"/>
    </source>
</evidence>
<sequence length="100" mass="10900">MMISLKNVSKDFNNTNILNDINLTINEGELVRIVGSNGCGKTTLLKIIAGLLKADGGNITYGEGCNIGAVIENPSFIENETLLYNLKFFLNTHKPQVSEN</sequence>
<dbReference type="Proteomes" id="UP001196408">
    <property type="component" value="Unassembled WGS sequence"/>
</dbReference>
<evidence type="ECO:0000259" key="2">
    <source>
        <dbReference type="Pfam" id="PF00005"/>
    </source>
</evidence>
<accession>A0AAW4MX54</accession>
<keyword evidence="3" id="KW-0547">Nucleotide-binding</keyword>
<dbReference type="Proteomes" id="UP001197492">
    <property type="component" value="Unassembled WGS sequence"/>
</dbReference>
<dbReference type="RefSeq" id="WP_217748419.1">
    <property type="nucleotide sequence ID" value="NZ_JAHOEB010000149.1"/>
</dbReference>
<dbReference type="AlphaFoldDB" id="A0AAW4MX54"/>
<comment type="caution">
    <text evidence="3">The sequence shown here is derived from an EMBL/GenBank/DDBJ whole genome shotgun (WGS) entry which is preliminary data.</text>
</comment>
<dbReference type="GO" id="GO:0016887">
    <property type="term" value="F:ATP hydrolysis activity"/>
    <property type="evidence" value="ECO:0007669"/>
    <property type="project" value="InterPro"/>
</dbReference>
<dbReference type="InterPro" id="IPR050166">
    <property type="entry name" value="ABC_transporter_ATP-bind"/>
</dbReference>
<evidence type="ECO:0000313" key="4">
    <source>
        <dbReference type="EMBL" id="MBV3393829.1"/>
    </source>
</evidence>
<feature type="domain" description="ABC transporter" evidence="2">
    <location>
        <begin position="18"/>
        <end position="62"/>
    </location>
</feature>
<dbReference type="PANTHER" id="PTHR42788:SF13">
    <property type="entry name" value="ALIPHATIC SULFONATES IMPORT ATP-BINDING PROTEIN SSUB"/>
    <property type="match status" value="1"/>
</dbReference>
<dbReference type="EMBL" id="JAHOEF010000147">
    <property type="protein sequence ID" value="MBV3383790.1"/>
    <property type="molecule type" value="Genomic_DNA"/>
</dbReference>
<organism evidence="3 5">
    <name type="scientific">Catenibacterium mitsuokai</name>
    <dbReference type="NCBI Taxonomy" id="100886"/>
    <lineage>
        <taxon>Bacteria</taxon>
        <taxon>Bacillati</taxon>
        <taxon>Bacillota</taxon>
        <taxon>Erysipelotrichia</taxon>
        <taxon>Erysipelotrichales</taxon>
        <taxon>Coprobacillaceae</taxon>
        <taxon>Catenibacterium</taxon>
    </lineage>
</organism>
<name>A0AAW4MX54_9FIRM</name>
<reference evidence="3 6" key="1">
    <citation type="submission" date="2021-06" db="EMBL/GenBank/DDBJ databases">
        <title>Collection of gut derived symbiotic bacterial strains cultured from healthy donors.</title>
        <authorList>
            <person name="Lin H."/>
            <person name="Littmann E."/>
            <person name="Pamer E.G."/>
        </authorList>
    </citation>
    <scope>NUCLEOTIDE SEQUENCE</scope>
    <source>
        <strain evidence="4 6">MSK.21.70</strain>
        <strain evidence="3">MSK.21.82</strain>
    </source>
</reference>
<dbReference type="PANTHER" id="PTHR42788">
    <property type="entry name" value="TAURINE IMPORT ATP-BINDING PROTEIN-RELATED"/>
    <property type="match status" value="1"/>
</dbReference>
<dbReference type="GO" id="GO:0005524">
    <property type="term" value="F:ATP binding"/>
    <property type="evidence" value="ECO:0007669"/>
    <property type="project" value="UniProtKB-KW"/>
</dbReference>
<protein>
    <submittedName>
        <fullName evidence="3">ATP-binding cassette domain-containing protein</fullName>
    </submittedName>
</protein>
<dbReference type="InterPro" id="IPR003439">
    <property type="entry name" value="ABC_transporter-like_ATP-bd"/>
</dbReference>
<keyword evidence="1" id="KW-0813">Transport</keyword>
<gene>
    <name evidence="3" type="ORF">KSV97_11355</name>
    <name evidence="4" type="ORF">KSW06_11395</name>
</gene>
<keyword evidence="3" id="KW-0067">ATP-binding</keyword>
<evidence type="ECO:0000256" key="1">
    <source>
        <dbReference type="ARBA" id="ARBA00022448"/>
    </source>
</evidence>
<dbReference type="Pfam" id="PF00005">
    <property type="entry name" value="ABC_tran"/>
    <property type="match status" value="1"/>
</dbReference>
<dbReference type="EMBL" id="JAHOEL010000150">
    <property type="protein sequence ID" value="MBV3393829.1"/>
    <property type="molecule type" value="Genomic_DNA"/>
</dbReference>
<evidence type="ECO:0000313" key="5">
    <source>
        <dbReference type="Proteomes" id="UP001196408"/>
    </source>
</evidence>
<evidence type="ECO:0000313" key="6">
    <source>
        <dbReference type="Proteomes" id="UP001197492"/>
    </source>
</evidence>